<dbReference type="RefSeq" id="WP_302037290.1">
    <property type="nucleotide sequence ID" value="NZ_JAUKPO010000004.1"/>
</dbReference>
<proteinExistence type="predicted"/>
<gene>
    <name evidence="3" type="ORF">Q0590_09515</name>
</gene>
<dbReference type="Proteomes" id="UP001168528">
    <property type="component" value="Unassembled WGS sequence"/>
</dbReference>
<feature type="compositionally biased region" description="Basic and acidic residues" evidence="1">
    <location>
        <begin position="76"/>
        <end position="88"/>
    </location>
</feature>
<protein>
    <recommendedName>
        <fullName evidence="5">Ppx/GppA phosphatase domain-containing protein</fullName>
    </recommendedName>
</protein>
<keyword evidence="2" id="KW-0812">Transmembrane</keyword>
<evidence type="ECO:0000313" key="4">
    <source>
        <dbReference type="Proteomes" id="UP001168528"/>
    </source>
</evidence>
<evidence type="ECO:0000313" key="3">
    <source>
        <dbReference type="EMBL" id="MDO1446486.1"/>
    </source>
</evidence>
<keyword evidence="4" id="KW-1185">Reference proteome</keyword>
<dbReference type="EMBL" id="JAUKPO010000004">
    <property type="protein sequence ID" value="MDO1446486.1"/>
    <property type="molecule type" value="Genomic_DNA"/>
</dbReference>
<feature type="transmembrane region" description="Helical" evidence="2">
    <location>
        <begin position="6"/>
        <end position="23"/>
    </location>
</feature>
<comment type="caution">
    <text evidence="3">The sequence shown here is derived from an EMBL/GenBank/DDBJ whole genome shotgun (WGS) entry which is preliminary data.</text>
</comment>
<feature type="region of interest" description="Disordered" evidence="1">
    <location>
        <begin position="31"/>
        <end position="88"/>
    </location>
</feature>
<name>A0ABT8R478_9BACT</name>
<reference evidence="3" key="1">
    <citation type="submission" date="2023-07" db="EMBL/GenBank/DDBJ databases">
        <title>The genome sequence of Rhodocytophaga aerolata KACC 12507.</title>
        <authorList>
            <person name="Zhang X."/>
        </authorList>
    </citation>
    <scope>NUCLEOTIDE SEQUENCE</scope>
    <source>
        <strain evidence="3">KACC 12507</strain>
    </source>
</reference>
<evidence type="ECO:0000256" key="2">
    <source>
        <dbReference type="SAM" id="Phobius"/>
    </source>
</evidence>
<feature type="compositionally biased region" description="Polar residues" evidence="1">
    <location>
        <begin position="37"/>
        <end position="73"/>
    </location>
</feature>
<organism evidence="3 4">
    <name type="scientific">Rhodocytophaga aerolata</name>
    <dbReference type="NCBI Taxonomy" id="455078"/>
    <lineage>
        <taxon>Bacteria</taxon>
        <taxon>Pseudomonadati</taxon>
        <taxon>Bacteroidota</taxon>
        <taxon>Cytophagia</taxon>
        <taxon>Cytophagales</taxon>
        <taxon>Rhodocytophagaceae</taxon>
        <taxon>Rhodocytophaga</taxon>
    </lineage>
</organism>
<sequence>MRLKPAGIIVIVLVIAALAYFAISPRLSDQGRDATATLPTTEQPDNSESRQIPAPNNENTKAENTSPSSSGTDANAEDREFSYTPEKPEDGVLRGVVEVGATGFNSFVINMDNQRRWEIVSKDFGQSLAYEGLATTEDIRAGLKKYLAMMFDKGVNKKDMHFVISSGAQKEPKTTIIGNELKKMGYVVNNVTPEQEAKYGFQATVPPSFADNSFMVDIGSGNTKVSWEENGKLQSIELPGAKYYEKGTSDEQVYNEVKRGMSKVPEGKRNVGFVLGGVPFTLADQHRKGEERYTVLRAPESYKAADKKMASGLNIYKAMVDATQTDTFVFDWDANFTIGFLLNLKKQPTAAAL</sequence>
<keyword evidence="2" id="KW-0472">Membrane</keyword>
<keyword evidence="2" id="KW-1133">Transmembrane helix</keyword>
<evidence type="ECO:0000256" key="1">
    <source>
        <dbReference type="SAM" id="MobiDB-lite"/>
    </source>
</evidence>
<accession>A0ABT8R478</accession>
<evidence type="ECO:0008006" key="5">
    <source>
        <dbReference type="Google" id="ProtNLM"/>
    </source>
</evidence>